<accession>A0A9W3AYH1</accession>
<dbReference type="SMART" id="SM00607">
    <property type="entry name" value="FTP"/>
    <property type="match status" value="1"/>
</dbReference>
<keyword evidence="5" id="KW-0430">Lectin</keyword>
<comment type="similarity">
    <text evidence="2">Belongs to the fucolectin family.</text>
</comment>
<name>A0A9W3AYH1_BIOGL</name>
<keyword evidence="7" id="KW-1015">Disulfide bond</keyword>
<keyword evidence="8" id="KW-0732">Signal</keyword>
<evidence type="ECO:0000256" key="2">
    <source>
        <dbReference type="ARBA" id="ARBA00010147"/>
    </source>
</evidence>
<dbReference type="AlphaFoldDB" id="A0A9W3AYH1"/>
<proteinExistence type="inferred from homology"/>
<evidence type="ECO:0000256" key="4">
    <source>
        <dbReference type="ARBA" id="ARBA00022723"/>
    </source>
</evidence>
<evidence type="ECO:0000256" key="6">
    <source>
        <dbReference type="ARBA" id="ARBA00022837"/>
    </source>
</evidence>
<dbReference type="OMA" id="CFAINIA"/>
<evidence type="ECO:0000256" key="8">
    <source>
        <dbReference type="SAM" id="SignalP"/>
    </source>
</evidence>
<dbReference type="GeneID" id="106062231"/>
<dbReference type="Gene3D" id="3.50.4.10">
    <property type="entry name" value="Hepatocyte Growth Factor"/>
    <property type="match status" value="1"/>
</dbReference>
<dbReference type="InterPro" id="IPR000421">
    <property type="entry name" value="FA58C"/>
</dbReference>
<evidence type="ECO:0000259" key="9">
    <source>
        <dbReference type="PROSITE" id="PS50022"/>
    </source>
</evidence>
<dbReference type="Gene3D" id="2.60.120.260">
    <property type="entry name" value="Galactose-binding domain-like"/>
    <property type="match status" value="1"/>
</dbReference>
<feature type="domain" description="Apple" evidence="10">
    <location>
        <begin position="164"/>
        <end position="257"/>
    </location>
</feature>
<reference evidence="12" key="1">
    <citation type="submission" date="2025-08" db="UniProtKB">
        <authorList>
            <consortium name="RefSeq"/>
        </authorList>
    </citation>
    <scope>IDENTIFICATION</scope>
</reference>
<dbReference type="PANTHER" id="PTHR45713">
    <property type="entry name" value="FTP DOMAIN-CONTAINING PROTEIN"/>
    <property type="match status" value="1"/>
</dbReference>
<evidence type="ECO:0000256" key="5">
    <source>
        <dbReference type="ARBA" id="ARBA00022734"/>
    </source>
</evidence>
<dbReference type="OrthoDB" id="6102375at2759"/>
<dbReference type="GO" id="GO:0042806">
    <property type="term" value="F:fucose binding"/>
    <property type="evidence" value="ECO:0007669"/>
    <property type="project" value="UniProtKB-ARBA"/>
</dbReference>
<dbReference type="GO" id="GO:0010185">
    <property type="term" value="P:regulation of cellular defense response"/>
    <property type="evidence" value="ECO:0007669"/>
    <property type="project" value="UniProtKB-ARBA"/>
</dbReference>
<evidence type="ECO:0000256" key="7">
    <source>
        <dbReference type="ARBA" id="ARBA00023157"/>
    </source>
</evidence>
<dbReference type="RefSeq" id="XP_055892267.1">
    <property type="nucleotide sequence ID" value="XM_056036292.1"/>
</dbReference>
<comment type="subunit">
    <text evidence="3">Homotrimer.</text>
</comment>
<feature type="signal peptide" evidence="8">
    <location>
        <begin position="1"/>
        <end position="19"/>
    </location>
</feature>
<sequence length="260" mass="29602">MFSCVLSVLAMTIVTRSSAVLYNAALYKPAAQISTWEPNYAYKAVDGNSDPDVNHGYCQHTDQHLTPWWMVDLRGQFIVEQIKLTNRQDGLFLIADRLRNFDIDIFQQDPRQLANFPDITGQVCYHQGPTPGRGTFLYNCTTPIVGRYVRLVMRLGFIDNLHICELEVLVNGSSFEEVYFNKKEDTRLSGKPLITLTTTDSSYCLQECLRRRSTIYCTAFNWVTSTRSCQLFSVNPFLDLTVNLTSAVGTHFYSQDNSSL</sequence>
<feature type="chain" id="PRO_5040995762" evidence="8">
    <location>
        <begin position="20"/>
        <end position="260"/>
    </location>
</feature>
<dbReference type="Pfam" id="PF22633">
    <property type="entry name" value="F5_F8_type_C_2"/>
    <property type="match status" value="1"/>
</dbReference>
<dbReference type="SUPFAM" id="SSF57414">
    <property type="entry name" value="Hairpin loop containing domain-like"/>
    <property type="match status" value="1"/>
</dbReference>
<dbReference type="Proteomes" id="UP001165740">
    <property type="component" value="Chromosome 7"/>
</dbReference>
<dbReference type="InterPro" id="IPR006585">
    <property type="entry name" value="FTP1"/>
</dbReference>
<evidence type="ECO:0000313" key="12">
    <source>
        <dbReference type="RefSeq" id="XP_055892267.1"/>
    </source>
</evidence>
<dbReference type="PROSITE" id="PS50022">
    <property type="entry name" value="FA58C_3"/>
    <property type="match status" value="1"/>
</dbReference>
<evidence type="ECO:0000256" key="3">
    <source>
        <dbReference type="ARBA" id="ARBA00011233"/>
    </source>
</evidence>
<evidence type="ECO:0000256" key="1">
    <source>
        <dbReference type="ARBA" id="ARBA00002219"/>
    </source>
</evidence>
<keyword evidence="4" id="KW-0479">Metal-binding</keyword>
<dbReference type="InterPro" id="IPR003609">
    <property type="entry name" value="Pan_app"/>
</dbReference>
<dbReference type="InterPro" id="IPR051941">
    <property type="entry name" value="BG_Antigen-Binding_Lectin"/>
</dbReference>
<keyword evidence="6" id="KW-0106">Calcium</keyword>
<gene>
    <name evidence="12" type="primary">LOC106062231</name>
</gene>
<dbReference type="Pfam" id="PF00024">
    <property type="entry name" value="PAN_1"/>
    <property type="match status" value="1"/>
</dbReference>
<evidence type="ECO:0000259" key="10">
    <source>
        <dbReference type="PROSITE" id="PS50948"/>
    </source>
</evidence>
<organism evidence="11 12">
    <name type="scientific">Biomphalaria glabrata</name>
    <name type="common">Bloodfluke planorb</name>
    <name type="synonym">Freshwater snail</name>
    <dbReference type="NCBI Taxonomy" id="6526"/>
    <lineage>
        <taxon>Eukaryota</taxon>
        <taxon>Metazoa</taxon>
        <taxon>Spiralia</taxon>
        <taxon>Lophotrochozoa</taxon>
        <taxon>Mollusca</taxon>
        <taxon>Gastropoda</taxon>
        <taxon>Heterobranchia</taxon>
        <taxon>Euthyneura</taxon>
        <taxon>Panpulmonata</taxon>
        <taxon>Hygrophila</taxon>
        <taxon>Lymnaeoidea</taxon>
        <taxon>Planorbidae</taxon>
        <taxon>Biomphalaria</taxon>
    </lineage>
</organism>
<dbReference type="InterPro" id="IPR008979">
    <property type="entry name" value="Galactose-bd-like_sf"/>
</dbReference>
<comment type="function">
    <text evidence="1">Acts as a defensive agent. Recognizes blood group fucosylated oligosaccharides including A, B, H and Lewis B-type antigens. Does not recognize Lewis A antigen and has low affinity for monovalent haptens.</text>
</comment>
<keyword evidence="11" id="KW-1185">Reference proteome</keyword>
<dbReference type="GO" id="GO:0001868">
    <property type="term" value="P:regulation of complement activation, lectin pathway"/>
    <property type="evidence" value="ECO:0007669"/>
    <property type="project" value="UniProtKB-ARBA"/>
</dbReference>
<dbReference type="SUPFAM" id="SSF49785">
    <property type="entry name" value="Galactose-binding domain-like"/>
    <property type="match status" value="1"/>
</dbReference>
<feature type="domain" description="F5/8 type C" evidence="9">
    <location>
        <begin position="14"/>
        <end position="171"/>
    </location>
</feature>
<protein>
    <submittedName>
        <fullName evidence="12">Fucolectin-7-like</fullName>
    </submittedName>
</protein>
<dbReference type="PROSITE" id="PS50948">
    <property type="entry name" value="PAN"/>
    <property type="match status" value="1"/>
</dbReference>
<dbReference type="GO" id="GO:0046872">
    <property type="term" value="F:metal ion binding"/>
    <property type="evidence" value="ECO:0007669"/>
    <property type="project" value="UniProtKB-KW"/>
</dbReference>
<dbReference type="PANTHER" id="PTHR45713:SF6">
    <property type="entry name" value="F5_8 TYPE C DOMAIN-CONTAINING PROTEIN"/>
    <property type="match status" value="1"/>
</dbReference>
<evidence type="ECO:0000313" key="11">
    <source>
        <dbReference type="Proteomes" id="UP001165740"/>
    </source>
</evidence>